<accession>A0A090MV22</accession>
<sequence>MECLGEIVPDVRAVPNIIGRDVKQIGFEEEFDGNCNRMKGLIVESLIRRPFGGCSLHGGILQENRSENGVRTCRFREWLQSLHSLRYAIGLAV</sequence>
<name>A0A090MV22_AFIFE</name>
<dbReference type="EMBL" id="CCAZ020000002">
    <property type="protein sequence ID" value="CEG10277.1"/>
    <property type="molecule type" value="Genomic_DNA"/>
</dbReference>
<protein>
    <submittedName>
        <fullName evidence="1">Uncharacterized protein</fullName>
    </submittedName>
</protein>
<keyword evidence="2" id="KW-1185">Reference proteome</keyword>
<comment type="caution">
    <text evidence="1">The sequence shown here is derived from an EMBL/GenBank/DDBJ whole genome shotgun (WGS) entry which is preliminary data.</text>
</comment>
<dbReference type="AlphaFoldDB" id="A0A090MV22"/>
<reference evidence="1 2" key="1">
    <citation type="journal article" date="2014" name="Genome Announc.">
        <title>Genome Sequence of Afipia felis Strain 76713, Isolated in Hospital Water Using an Amoeba Co-Culture Procedure.</title>
        <authorList>
            <person name="Benamar S."/>
            <person name="La Scola B."/>
            <person name="Croce O."/>
        </authorList>
    </citation>
    <scope>NUCLEOTIDE SEQUENCE [LARGE SCALE GENOMIC DNA]</scope>
    <source>
        <strain evidence="1 2">76713</strain>
    </source>
</reference>
<dbReference type="Proteomes" id="UP000035762">
    <property type="component" value="Unassembled WGS sequence"/>
</dbReference>
<evidence type="ECO:0000313" key="1">
    <source>
        <dbReference type="EMBL" id="CEG10277.1"/>
    </source>
</evidence>
<gene>
    <name evidence="1" type="ORF">BN961_03715</name>
</gene>
<proteinExistence type="predicted"/>
<evidence type="ECO:0000313" key="2">
    <source>
        <dbReference type="Proteomes" id="UP000035762"/>
    </source>
</evidence>
<organism evidence="1 2">
    <name type="scientific">Afipia felis</name>
    <name type="common">Cat scratch disease bacillus</name>
    <dbReference type="NCBI Taxonomy" id="1035"/>
    <lineage>
        <taxon>Bacteria</taxon>
        <taxon>Pseudomonadati</taxon>
        <taxon>Pseudomonadota</taxon>
        <taxon>Alphaproteobacteria</taxon>
        <taxon>Hyphomicrobiales</taxon>
        <taxon>Nitrobacteraceae</taxon>
        <taxon>Afipia</taxon>
    </lineage>
</organism>